<dbReference type="Gene3D" id="1.10.1740.10">
    <property type="match status" value="1"/>
</dbReference>
<sequence length="208" mass="22286">MSGGFHAILPPRELFRPFPSLTFEAALDDLTDAQLVPLAAHPGPHREAAFEALVRRHAGRVHRLAAGTVGPGAADDVVQEVMISVYRNLAGFRAEAQFSTWLHRVTLNACHKALAARLTVPLEDAPEPLAPHSPVRAGEQADLRGRLAWAMAQLPPEQRDAVTLRELGGLDYAEIAEVLGVELGTVKSRLGRGRAALRALLSGIGVTP</sequence>
<accession>A0ABP9XI66</accession>
<evidence type="ECO:0000256" key="1">
    <source>
        <dbReference type="ARBA" id="ARBA00010641"/>
    </source>
</evidence>
<keyword evidence="5 6" id="KW-0804">Transcription</keyword>
<reference evidence="9 10" key="1">
    <citation type="submission" date="2024-02" db="EMBL/GenBank/DDBJ databases">
        <title>Deinococcus aluminii NBRC 112889.</title>
        <authorList>
            <person name="Ichikawa N."/>
            <person name="Katano-Makiyama Y."/>
            <person name="Hidaka K."/>
        </authorList>
    </citation>
    <scope>NUCLEOTIDE SEQUENCE [LARGE SCALE GENOMIC DNA]</scope>
    <source>
        <strain evidence="9 10">NBRC 112889</strain>
    </source>
</reference>
<dbReference type="Gene3D" id="1.10.10.10">
    <property type="entry name" value="Winged helix-like DNA-binding domain superfamily/Winged helix DNA-binding domain"/>
    <property type="match status" value="1"/>
</dbReference>
<dbReference type="SUPFAM" id="SSF88659">
    <property type="entry name" value="Sigma3 and sigma4 domains of RNA polymerase sigma factors"/>
    <property type="match status" value="1"/>
</dbReference>
<keyword evidence="4 6" id="KW-0238">DNA-binding</keyword>
<evidence type="ECO:0000259" key="7">
    <source>
        <dbReference type="Pfam" id="PF04542"/>
    </source>
</evidence>
<evidence type="ECO:0000256" key="6">
    <source>
        <dbReference type="RuleBase" id="RU000716"/>
    </source>
</evidence>
<dbReference type="InterPro" id="IPR013325">
    <property type="entry name" value="RNA_pol_sigma_r2"/>
</dbReference>
<keyword evidence="2 6" id="KW-0805">Transcription regulation</keyword>
<evidence type="ECO:0000313" key="10">
    <source>
        <dbReference type="Proteomes" id="UP001404956"/>
    </source>
</evidence>
<dbReference type="Pfam" id="PF04542">
    <property type="entry name" value="Sigma70_r2"/>
    <property type="match status" value="1"/>
</dbReference>
<keyword evidence="3 6" id="KW-0731">Sigma factor</keyword>
<dbReference type="Proteomes" id="UP001404956">
    <property type="component" value="Unassembled WGS sequence"/>
</dbReference>
<dbReference type="CDD" id="cd06171">
    <property type="entry name" value="Sigma70_r4"/>
    <property type="match status" value="1"/>
</dbReference>
<dbReference type="PANTHER" id="PTHR43133:SF8">
    <property type="entry name" value="RNA POLYMERASE SIGMA FACTOR HI_1459-RELATED"/>
    <property type="match status" value="1"/>
</dbReference>
<dbReference type="InterPro" id="IPR036388">
    <property type="entry name" value="WH-like_DNA-bd_sf"/>
</dbReference>
<protein>
    <recommendedName>
        <fullName evidence="6">RNA polymerase sigma factor</fullName>
    </recommendedName>
</protein>
<comment type="caution">
    <text evidence="9">The sequence shown here is derived from an EMBL/GenBank/DDBJ whole genome shotgun (WGS) entry which is preliminary data.</text>
</comment>
<dbReference type="InterPro" id="IPR013324">
    <property type="entry name" value="RNA_pol_sigma_r3/r4-like"/>
</dbReference>
<feature type="domain" description="RNA polymerase sigma-70 region 2" evidence="7">
    <location>
        <begin position="53"/>
        <end position="115"/>
    </location>
</feature>
<name>A0ABP9XI66_9DEIO</name>
<organism evidence="9 10">
    <name type="scientific">Deinococcus aluminii</name>
    <dbReference type="NCBI Taxonomy" id="1656885"/>
    <lineage>
        <taxon>Bacteria</taxon>
        <taxon>Thermotogati</taxon>
        <taxon>Deinococcota</taxon>
        <taxon>Deinococci</taxon>
        <taxon>Deinococcales</taxon>
        <taxon>Deinococcaceae</taxon>
        <taxon>Deinococcus</taxon>
    </lineage>
</organism>
<proteinExistence type="inferred from homology"/>
<evidence type="ECO:0000259" key="8">
    <source>
        <dbReference type="Pfam" id="PF08281"/>
    </source>
</evidence>
<dbReference type="InterPro" id="IPR007627">
    <property type="entry name" value="RNA_pol_sigma70_r2"/>
</dbReference>
<evidence type="ECO:0000256" key="5">
    <source>
        <dbReference type="ARBA" id="ARBA00023163"/>
    </source>
</evidence>
<dbReference type="InterPro" id="IPR000838">
    <property type="entry name" value="RNA_pol_sigma70_ECF_CS"/>
</dbReference>
<evidence type="ECO:0000256" key="4">
    <source>
        <dbReference type="ARBA" id="ARBA00023125"/>
    </source>
</evidence>
<dbReference type="InterPro" id="IPR039425">
    <property type="entry name" value="RNA_pol_sigma-70-like"/>
</dbReference>
<dbReference type="InterPro" id="IPR014284">
    <property type="entry name" value="RNA_pol_sigma-70_dom"/>
</dbReference>
<dbReference type="PROSITE" id="PS01063">
    <property type="entry name" value="SIGMA70_ECF"/>
    <property type="match status" value="1"/>
</dbReference>
<gene>
    <name evidence="9" type="ORF">Dalu01_03471</name>
</gene>
<dbReference type="Pfam" id="PF08281">
    <property type="entry name" value="Sigma70_r4_2"/>
    <property type="match status" value="1"/>
</dbReference>
<comment type="similarity">
    <text evidence="1 6">Belongs to the sigma-70 factor family. ECF subfamily.</text>
</comment>
<dbReference type="PANTHER" id="PTHR43133">
    <property type="entry name" value="RNA POLYMERASE ECF-TYPE SIGMA FACTO"/>
    <property type="match status" value="1"/>
</dbReference>
<evidence type="ECO:0000256" key="3">
    <source>
        <dbReference type="ARBA" id="ARBA00023082"/>
    </source>
</evidence>
<evidence type="ECO:0000256" key="2">
    <source>
        <dbReference type="ARBA" id="ARBA00023015"/>
    </source>
</evidence>
<dbReference type="EMBL" id="BAABRV010000014">
    <property type="protein sequence ID" value="GAA5535050.1"/>
    <property type="molecule type" value="Genomic_DNA"/>
</dbReference>
<keyword evidence="10" id="KW-1185">Reference proteome</keyword>
<evidence type="ECO:0000313" key="9">
    <source>
        <dbReference type="EMBL" id="GAA5535050.1"/>
    </source>
</evidence>
<dbReference type="SUPFAM" id="SSF88946">
    <property type="entry name" value="Sigma2 domain of RNA polymerase sigma factors"/>
    <property type="match status" value="1"/>
</dbReference>
<dbReference type="InterPro" id="IPR013249">
    <property type="entry name" value="RNA_pol_sigma70_r4_t2"/>
</dbReference>
<dbReference type="NCBIfam" id="TIGR02937">
    <property type="entry name" value="sigma70-ECF"/>
    <property type="match status" value="1"/>
</dbReference>
<feature type="domain" description="RNA polymerase sigma factor 70 region 4 type 2" evidence="8">
    <location>
        <begin position="150"/>
        <end position="197"/>
    </location>
</feature>